<dbReference type="RefSeq" id="XP_016605078.1">
    <property type="nucleotide sequence ID" value="XM_016755601.1"/>
</dbReference>
<feature type="compositionally biased region" description="Acidic residues" evidence="5">
    <location>
        <begin position="64"/>
        <end position="79"/>
    </location>
</feature>
<dbReference type="EMBL" id="KQ257465">
    <property type="protein sequence ID" value="KNC97038.1"/>
    <property type="molecule type" value="Genomic_DNA"/>
</dbReference>
<evidence type="ECO:0000313" key="8">
    <source>
        <dbReference type="Proteomes" id="UP000053201"/>
    </source>
</evidence>
<feature type="domain" description="Pre-mRNA polyadenylation factor Fip1" evidence="6">
    <location>
        <begin position="164"/>
        <end position="205"/>
    </location>
</feature>
<comment type="similarity">
    <text evidence="2">Belongs to the FIP1 family.</text>
</comment>
<feature type="compositionally biased region" description="Basic and acidic residues" evidence="5">
    <location>
        <begin position="369"/>
        <end position="393"/>
    </location>
</feature>
<proteinExistence type="inferred from homology"/>
<accession>A0A0L0H8P0</accession>
<gene>
    <name evidence="7" type="ORF">SPPG_07436</name>
</gene>
<dbReference type="eggNOG" id="KOG1049">
    <property type="taxonomic scope" value="Eukaryota"/>
</dbReference>
<feature type="compositionally biased region" description="Polar residues" evidence="5">
    <location>
        <begin position="101"/>
        <end position="111"/>
    </location>
</feature>
<reference evidence="7 8" key="1">
    <citation type="submission" date="2009-08" db="EMBL/GenBank/DDBJ databases">
        <title>The Genome Sequence of Spizellomyces punctatus strain DAOM BR117.</title>
        <authorList>
            <consortium name="The Broad Institute Genome Sequencing Platform"/>
            <person name="Russ C."/>
            <person name="Cuomo C."/>
            <person name="Shea T."/>
            <person name="Young S.K."/>
            <person name="Zeng Q."/>
            <person name="Koehrsen M."/>
            <person name="Haas B."/>
            <person name="Borodovsky M."/>
            <person name="Guigo R."/>
            <person name="Alvarado L."/>
            <person name="Berlin A."/>
            <person name="Bochicchio J."/>
            <person name="Borenstein D."/>
            <person name="Chapman S."/>
            <person name="Chen Z."/>
            <person name="Engels R."/>
            <person name="Freedman E."/>
            <person name="Gellesch M."/>
            <person name="Goldberg J."/>
            <person name="Griggs A."/>
            <person name="Gujja S."/>
            <person name="Heiman D."/>
            <person name="Hepburn T."/>
            <person name="Howarth C."/>
            <person name="Jen D."/>
            <person name="Larson L."/>
            <person name="Lewis B."/>
            <person name="Mehta T."/>
            <person name="Park D."/>
            <person name="Pearson M."/>
            <person name="Roberts A."/>
            <person name="Saif S."/>
            <person name="Shenoy N."/>
            <person name="Sisk P."/>
            <person name="Stolte C."/>
            <person name="Sykes S."/>
            <person name="Thomson T."/>
            <person name="Walk T."/>
            <person name="White J."/>
            <person name="Yandava C."/>
            <person name="Burger G."/>
            <person name="Gray M.W."/>
            <person name="Holland P.W.H."/>
            <person name="King N."/>
            <person name="Lang F.B.F."/>
            <person name="Roger A.J."/>
            <person name="Ruiz-Trillo I."/>
            <person name="Lander E."/>
            <person name="Nusbaum C."/>
        </authorList>
    </citation>
    <scope>NUCLEOTIDE SEQUENCE [LARGE SCALE GENOMIC DNA]</scope>
    <source>
        <strain evidence="7 8">DAOM BR117</strain>
    </source>
</reference>
<evidence type="ECO:0000256" key="4">
    <source>
        <dbReference type="ARBA" id="ARBA00023242"/>
    </source>
</evidence>
<dbReference type="OMA" id="TEYPAIH"/>
<evidence type="ECO:0000313" key="7">
    <source>
        <dbReference type="EMBL" id="KNC97038.1"/>
    </source>
</evidence>
<dbReference type="AlphaFoldDB" id="A0A0L0H8P0"/>
<dbReference type="InterPro" id="IPR007854">
    <property type="entry name" value="Fip1_dom"/>
</dbReference>
<dbReference type="PANTHER" id="PTHR13484">
    <property type="entry name" value="FIP1-LIKE 1 PROTEIN"/>
    <property type="match status" value="1"/>
</dbReference>
<feature type="compositionally biased region" description="Acidic residues" evidence="5">
    <location>
        <begin position="29"/>
        <end position="47"/>
    </location>
</feature>
<feature type="compositionally biased region" description="Polar residues" evidence="5">
    <location>
        <begin position="15"/>
        <end position="25"/>
    </location>
</feature>
<dbReference type="Proteomes" id="UP000053201">
    <property type="component" value="Unassembled WGS sequence"/>
</dbReference>
<comment type="subcellular location">
    <subcellularLocation>
        <location evidence="1">Nucleus</location>
    </subcellularLocation>
</comment>
<keyword evidence="4" id="KW-0539">Nucleus</keyword>
<feature type="compositionally biased region" description="Low complexity" evidence="5">
    <location>
        <begin position="83"/>
        <end position="95"/>
    </location>
</feature>
<keyword evidence="8" id="KW-1185">Reference proteome</keyword>
<keyword evidence="3" id="KW-0507">mRNA processing</keyword>
<evidence type="ECO:0000256" key="2">
    <source>
        <dbReference type="ARBA" id="ARBA00007459"/>
    </source>
</evidence>
<dbReference type="GO" id="GO:0006397">
    <property type="term" value="P:mRNA processing"/>
    <property type="evidence" value="ECO:0007669"/>
    <property type="project" value="UniProtKB-KW"/>
</dbReference>
<dbReference type="STRING" id="645134.A0A0L0H8P0"/>
<dbReference type="PANTHER" id="PTHR13484:SF0">
    <property type="entry name" value="PRE-MRNA 3'-END-PROCESSING FACTOR FIP1"/>
    <property type="match status" value="1"/>
</dbReference>
<dbReference type="OrthoDB" id="1917198at2759"/>
<sequence length="393" mass="43265">MDELDEFLFGESATADVQKQPQQSLVEPVSEEEDDVPYEPPEDDEVYDIGANSSAETRVRNVGEEDEYEDDDSDDDIEIVLDTAAPSSSTPASTVPAPPAQVNQVNGTTVEKPSPITRSAVRVVGLPIPRQDGTVAPPAPPPVVVKAVVDIDAVGQFEGQDIFDVDIDAFEDKPWRKPGADITDYFNYGFNEQTWKAYCAKQKGTREDQTQQGSAARQQNTVEYTADMQAFMPPYHPGVHRPGQELRPGKRMREDEEVIEITPIEPGLDRPVPDGIRDMRYHGNGYGAPDFNGPPPMGMFGGPDPYGHMPPPFMPPDVMPGAGYDPFGPRGPMPGRPSGRSGMRGDRPYFPMEPGMHPRFGRGPYEQRGPYKDGGRHYSDRRPSSPHTDRDPG</sequence>
<dbReference type="InParanoid" id="A0A0L0H8P0"/>
<dbReference type="GeneID" id="27690650"/>
<name>A0A0L0H8P0_SPIPD</name>
<feature type="region of interest" description="Disordered" evidence="5">
    <location>
        <begin position="1"/>
        <end position="112"/>
    </location>
</feature>
<dbReference type="GO" id="GO:0005847">
    <property type="term" value="C:mRNA cleavage and polyadenylation specificity factor complex"/>
    <property type="evidence" value="ECO:0007669"/>
    <property type="project" value="TreeGrafter"/>
</dbReference>
<dbReference type="VEuPathDB" id="FungiDB:SPPG_07436"/>
<dbReference type="Pfam" id="PF05182">
    <property type="entry name" value="Fip1"/>
    <property type="match status" value="1"/>
</dbReference>
<protein>
    <recommendedName>
        <fullName evidence="6">Pre-mRNA polyadenylation factor Fip1 domain-containing protein</fullName>
    </recommendedName>
</protein>
<organism evidence="7 8">
    <name type="scientific">Spizellomyces punctatus (strain DAOM BR117)</name>
    <dbReference type="NCBI Taxonomy" id="645134"/>
    <lineage>
        <taxon>Eukaryota</taxon>
        <taxon>Fungi</taxon>
        <taxon>Fungi incertae sedis</taxon>
        <taxon>Chytridiomycota</taxon>
        <taxon>Chytridiomycota incertae sedis</taxon>
        <taxon>Chytridiomycetes</taxon>
        <taxon>Spizellomycetales</taxon>
        <taxon>Spizellomycetaceae</taxon>
        <taxon>Spizellomyces</taxon>
    </lineage>
</organism>
<feature type="region of interest" description="Disordered" evidence="5">
    <location>
        <begin position="324"/>
        <end position="393"/>
    </location>
</feature>
<dbReference type="InterPro" id="IPR051187">
    <property type="entry name" value="Pre-mRNA_3'-end_processing_reg"/>
</dbReference>
<evidence type="ECO:0000256" key="3">
    <source>
        <dbReference type="ARBA" id="ARBA00022664"/>
    </source>
</evidence>
<evidence type="ECO:0000256" key="5">
    <source>
        <dbReference type="SAM" id="MobiDB-lite"/>
    </source>
</evidence>
<evidence type="ECO:0000256" key="1">
    <source>
        <dbReference type="ARBA" id="ARBA00004123"/>
    </source>
</evidence>
<evidence type="ECO:0000259" key="6">
    <source>
        <dbReference type="Pfam" id="PF05182"/>
    </source>
</evidence>